<keyword evidence="2" id="KW-1185">Reference proteome</keyword>
<evidence type="ECO:0000313" key="2">
    <source>
        <dbReference type="Proteomes" id="UP000836387"/>
    </source>
</evidence>
<evidence type="ECO:0000313" key="1">
    <source>
        <dbReference type="EMBL" id="CAG9948784.1"/>
    </source>
</evidence>
<gene>
    <name evidence="1" type="ORF">CRV2_00018077</name>
</gene>
<dbReference type="EMBL" id="CADEHS020000038">
    <property type="protein sequence ID" value="CAG9948784.1"/>
    <property type="molecule type" value="Genomic_DNA"/>
</dbReference>
<dbReference type="Proteomes" id="UP000836387">
    <property type="component" value="Unassembled WGS sequence"/>
</dbReference>
<comment type="caution">
    <text evidence="1">The sequence shown here is derived from an EMBL/GenBank/DDBJ whole genome shotgun (WGS) entry which is preliminary data.</text>
</comment>
<organism evidence="1 2">
    <name type="scientific">Clonostachys rosea f. rosea IK726</name>
    <dbReference type="NCBI Taxonomy" id="1349383"/>
    <lineage>
        <taxon>Eukaryota</taxon>
        <taxon>Fungi</taxon>
        <taxon>Dikarya</taxon>
        <taxon>Ascomycota</taxon>
        <taxon>Pezizomycotina</taxon>
        <taxon>Sordariomycetes</taxon>
        <taxon>Hypocreomycetidae</taxon>
        <taxon>Hypocreales</taxon>
        <taxon>Bionectriaceae</taxon>
        <taxon>Clonostachys</taxon>
    </lineage>
</organism>
<reference evidence="1" key="2">
    <citation type="submission" date="2021-10" db="EMBL/GenBank/DDBJ databases">
        <authorList>
            <person name="Piombo E."/>
        </authorList>
    </citation>
    <scope>NUCLEOTIDE SEQUENCE</scope>
</reference>
<reference evidence="1" key="1">
    <citation type="submission" date="2020-04" db="EMBL/GenBank/DDBJ databases">
        <authorList>
            <person name="Broberg M."/>
        </authorList>
    </citation>
    <scope>NUCLEOTIDE SEQUENCE</scope>
</reference>
<protein>
    <submittedName>
        <fullName evidence="1">Uncharacterized protein</fullName>
    </submittedName>
</protein>
<sequence>MCAGLTVYKGLKESGARPGQCVVIVGAGGGLGTFALQYGKAIRIICIAVDAGEDKAQLCKELGAVAFIDYKKSPDIAADLRAGNEDRTQLVPLPPSPILRTMFGQAPHNLVVMFQELRQESLQAILEDEWAQQNFVLSDTEPPYLHYTDGESSDG</sequence>
<name>A0ACA9U7J6_BIOOC</name>
<proteinExistence type="predicted"/>
<accession>A0ACA9U7J6</accession>